<feature type="transmembrane region" description="Helical" evidence="7">
    <location>
        <begin position="146"/>
        <end position="167"/>
    </location>
</feature>
<feature type="compositionally biased region" description="Acidic residues" evidence="6">
    <location>
        <begin position="417"/>
        <end position="426"/>
    </location>
</feature>
<feature type="compositionally biased region" description="Basic and acidic residues" evidence="6">
    <location>
        <begin position="398"/>
        <end position="416"/>
    </location>
</feature>
<comment type="subcellular location">
    <subcellularLocation>
        <location evidence="1">Membrane</location>
        <topology evidence="1">Multi-pass membrane protein</topology>
    </subcellularLocation>
</comment>
<feature type="transmembrane region" description="Helical" evidence="7">
    <location>
        <begin position="312"/>
        <end position="341"/>
    </location>
</feature>
<evidence type="ECO:0000256" key="1">
    <source>
        <dbReference type="ARBA" id="ARBA00004141"/>
    </source>
</evidence>
<feature type="transmembrane region" description="Helical" evidence="7">
    <location>
        <begin position="64"/>
        <end position="86"/>
    </location>
</feature>
<evidence type="ECO:0000256" key="3">
    <source>
        <dbReference type="ARBA" id="ARBA00022692"/>
    </source>
</evidence>
<feature type="transmembrane region" description="Helical" evidence="7">
    <location>
        <begin position="279"/>
        <end position="300"/>
    </location>
</feature>
<evidence type="ECO:0000256" key="7">
    <source>
        <dbReference type="SAM" id="Phobius"/>
    </source>
</evidence>
<accession>A0A1I2R0K6</accession>
<sequence length="426" mass="45416">MNLLDMERSRLVWWSLGGLLAAAILYVLYSFVGTVVFGLFIYYATRPIYRRLRRRVHPPSVAAAVALFALALPALSLVAYAVAVAAGEALKLTDSGVFDLSNYPITTDQFYLLADPNTLFSLDFAALSPEQLRSVFDSLNSAAGTAAFLGVGAVHLFVMVALAFYLLRDDHRLAKWTRTRFADDRGVFEAYARAVDRDFHNIFFGNILNAVLTGTIGVIAYTGLNMVAPAGVAIPAAALVGLLAGAASLVPVVGMKLVYVPVAAYVALTAYLSDPGTLWFVFVFVAVSFVVVDTIPDLVLRPYVSGRSLHVGAVMIAYTLGPFMFGWYGIFLMPILLVLAVNFAKFVLPELLGGTPIEPYAVDPAAEGLVEPLSGADAELVADAVGADDAAGESPHAGVEKESQRAAGDDRERLDAPGDDEGPTPS</sequence>
<evidence type="ECO:0000256" key="6">
    <source>
        <dbReference type="SAM" id="MobiDB-lite"/>
    </source>
</evidence>
<keyword evidence="3 7" id="KW-0812">Transmembrane</keyword>
<name>A0A1I2R0K6_9EURY</name>
<proteinExistence type="inferred from homology"/>
<feature type="transmembrane region" description="Helical" evidence="7">
    <location>
        <begin position="12"/>
        <end position="43"/>
    </location>
</feature>
<evidence type="ECO:0000256" key="5">
    <source>
        <dbReference type="ARBA" id="ARBA00023136"/>
    </source>
</evidence>
<evidence type="ECO:0000313" key="8">
    <source>
        <dbReference type="EMBL" id="SFG34088.1"/>
    </source>
</evidence>
<reference evidence="9" key="1">
    <citation type="submission" date="2016-10" db="EMBL/GenBank/DDBJ databases">
        <authorList>
            <person name="Varghese N."/>
            <person name="Submissions S."/>
        </authorList>
    </citation>
    <scope>NUCLEOTIDE SEQUENCE [LARGE SCALE GENOMIC DNA]</scope>
    <source>
        <strain evidence="9">CGMCC 1.7739</strain>
    </source>
</reference>
<feature type="region of interest" description="Disordered" evidence="6">
    <location>
        <begin position="387"/>
        <end position="426"/>
    </location>
</feature>
<protein>
    <submittedName>
        <fullName evidence="8">Predicted PurR-regulated permease PerM</fullName>
    </submittedName>
</protein>
<dbReference type="InterPro" id="IPR002549">
    <property type="entry name" value="AI-2E-like"/>
</dbReference>
<evidence type="ECO:0000256" key="4">
    <source>
        <dbReference type="ARBA" id="ARBA00022989"/>
    </source>
</evidence>
<dbReference type="GO" id="GO:0016020">
    <property type="term" value="C:membrane"/>
    <property type="evidence" value="ECO:0007669"/>
    <property type="project" value="UniProtKB-SubCell"/>
</dbReference>
<evidence type="ECO:0000313" key="9">
    <source>
        <dbReference type="Proteomes" id="UP000198876"/>
    </source>
</evidence>
<keyword evidence="9" id="KW-1185">Reference proteome</keyword>
<keyword evidence="4 7" id="KW-1133">Transmembrane helix</keyword>
<comment type="similarity">
    <text evidence="2">Belongs to the autoinducer-2 exporter (AI-2E) (TC 2.A.86) family.</text>
</comment>
<dbReference type="AlphaFoldDB" id="A0A1I2R0K6"/>
<organism evidence="8 9">
    <name type="scientific">Halopelagius inordinatus</name>
    <dbReference type="NCBI Taxonomy" id="553467"/>
    <lineage>
        <taxon>Archaea</taxon>
        <taxon>Methanobacteriati</taxon>
        <taxon>Methanobacteriota</taxon>
        <taxon>Stenosarchaea group</taxon>
        <taxon>Halobacteria</taxon>
        <taxon>Halobacteriales</taxon>
        <taxon>Haloferacaceae</taxon>
    </lineage>
</organism>
<dbReference type="Proteomes" id="UP000198876">
    <property type="component" value="Unassembled WGS sequence"/>
</dbReference>
<feature type="transmembrane region" description="Helical" evidence="7">
    <location>
        <begin position="203"/>
        <end position="224"/>
    </location>
</feature>
<evidence type="ECO:0000256" key="2">
    <source>
        <dbReference type="ARBA" id="ARBA00009773"/>
    </source>
</evidence>
<keyword evidence="5 7" id="KW-0472">Membrane</keyword>
<dbReference type="Pfam" id="PF01594">
    <property type="entry name" value="AI-2E_transport"/>
    <property type="match status" value="1"/>
</dbReference>
<dbReference type="OrthoDB" id="282734at2157"/>
<dbReference type="STRING" id="553467.SAMN04488063_1737"/>
<dbReference type="RefSeq" id="WP_092891277.1">
    <property type="nucleotide sequence ID" value="NZ_FOOQ01000002.1"/>
</dbReference>
<dbReference type="EMBL" id="FOOQ01000002">
    <property type="protein sequence ID" value="SFG34088.1"/>
    <property type="molecule type" value="Genomic_DNA"/>
</dbReference>
<gene>
    <name evidence="8" type="ORF">SAMN04488063_1737</name>
</gene>